<evidence type="ECO:0000256" key="1">
    <source>
        <dbReference type="SAM" id="SignalP"/>
    </source>
</evidence>
<dbReference type="Gene3D" id="2.40.160.10">
    <property type="entry name" value="Porin"/>
    <property type="match status" value="1"/>
</dbReference>
<dbReference type="AlphaFoldDB" id="A0A0Q9ZIP3"/>
<proteinExistence type="predicted"/>
<keyword evidence="3" id="KW-1185">Reference proteome</keyword>
<feature type="chain" id="PRO_5006389530" evidence="1">
    <location>
        <begin position="22"/>
        <end position="400"/>
    </location>
</feature>
<evidence type="ECO:0000313" key="2">
    <source>
        <dbReference type="EMBL" id="KRG28679.1"/>
    </source>
</evidence>
<dbReference type="EMBL" id="LKTP01000023">
    <property type="protein sequence ID" value="KRG28679.1"/>
    <property type="molecule type" value="Genomic_DNA"/>
</dbReference>
<comment type="caution">
    <text evidence="2">The sequence shown here is derived from an EMBL/GenBank/DDBJ whole genome shotgun (WGS) entry which is preliminary data.</text>
</comment>
<keyword evidence="1" id="KW-0732">Signal</keyword>
<accession>A0A0Q9ZIP3</accession>
<sequence>MKIQYFFLIFFLLAAGFQGSAQDITESTFGNGIINSVAKDSSFSIKFGARFQALYATDWRDSEFEGFESESSNILIRRARLKFGGFAYSPKLEYKIELGLSNRDIAGASEFTEGAPMYIFDAVLKWNFYENFVLWAGQAKLPGNRERVVSSGDLQLVDRSLLNSRFNIDRDLGIQLHHKTNLGGSVILKEIFALSQGEGRNVVTGNLGGHQYTGRLEVLPFGEFKDYREAALERYQTPKLSVGVTYDYNDDAVKTRSNMGEYMFTENGFHQTDISTFFADFMFKYKALSILGEFAHRDAENPIAREEDGMPTGAIVNTGNSINLQGGYLLDNNIEFVGRFTNVQEDIAGSRFPNQNQYTLGVSKYISNHKLKVQTDISFNDNPEPEMNHIMYRLQIDFHL</sequence>
<organism evidence="2 3">
    <name type="scientific">Salegentibacter mishustinae</name>
    <dbReference type="NCBI Taxonomy" id="270918"/>
    <lineage>
        <taxon>Bacteria</taxon>
        <taxon>Pseudomonadati</taxon>
        <taxon>Bacteroidota</taxon>
        <taxon>Flavobacteriia</taxon>
        <taxon>Flavobacteriales</taxon>
        <taxon>Flavobacteriaceae</taxon>
        <taxon>Salegentibacter</taxon>
    </lineage>
</organism>
<evidence type="ECO:0000313" key="3">
    <source>
        <dbReference type="Proteomes" id="UP000051643"/>
    </source>
</evidence>
<dbReference type="InterPro" id="IPR010870">
    <property type="entry name" value="Porin_O/P"/>
</dbReference>
<feature type="signal peptide" evidence="1">
    <location>
        <begin position="1"/>
        <end position="21"/>
    </location>
</feature>
<dbReference type="Proteomes" id="UP000051643">
    <property type="component" value="Unassembled WGS sequence"/>
</dbReference>
<dbReference type="Pfam" id="PF07396">
    <property type="entry name" value="Porin_O_P"/>
    <property type="match status" value="1"/>
</dbReference>
<dbReference type="InterPro" id="IPR023614">
    <property type="entry name" value="Porin_dom_sf"/>
</dbReference>
<dbReference type="RefSeq" id="WP_057482323.1">
    <property type="nucleotide sequence ID" value="NZ_BMWR01000001.1"/>
</dbReference>
<gene>
    <name evidence="2" type="ORF">APR42_05705</name>
</gene>
<dbReference type="OrthoDB" id="5442696at2"/>
<dbReference type="STRING" id="270918.APR42_05705"/>
<protein>
    <submittedName>
        <fullName evidence="2">Porin</fullName>
    </submittedName>
</protein>
<dbReference type="SUPFAM" id="SSF56935">
    <property type="entry name" value="Porins"/>
    <property type="match status" value="1"/>
</dbReference>
<reference evidence="2" key="1">
    <citation type="submission" date="2015-10" db="EMBL/GenBank/DDBJ databases">
        <title>Draft genome sequence of Salegentibacter mishustinae KCTC 12263.</title>
        <authorList>
            <person name="Lin W."/>
            <person name="Zheng Q."/>
        </authorList>
    </citation>
    <scope>NUCLEOTIDE SEQUENCE [LARGE SCALE GENOMIC DNA]</scope>
    <source>
        <strain evidence="2">KCTC 12263</strain>
    </source>
</reference>
<name>A0A0Q9ZIP3_9FLAO</name>